<reference evidence="1 2" key="1">
    <citation type="submission" date="2014-12" db="EMBL/GenBank/DDBJ databases">
        <title>Genome sequence of Flavobacterium anhuiense RCM74.</title>
        <authorList>
            <person name="Kim J.F."/>
            <person name="Song J.Y."/>
            <person name="Kwak M.-J."/>
            <person name="Lee S.-W."/>
        </authorList>
    </citation>
    <scope>NUCLEOTIDE SEQUENCE [LARGE SCALE GENOMIC DNA]</scope>
    <source>
        <strain evidence="1 2">RCM74</strain>
    </source>
</reference>
<accession>A0A444VUJ6</accession>
<dbReference type="InterPro" id="IPR027375">
    <property type="entry name" value="DKNYY"/>
</dbReference>
<dbReference type="EMBL" id="JUIV01000017">
    <property type="protein sequence ID" value="RYJ37315.1"/>
    <property type="molecule type" value="Genomic_DNA"/>
</dbReference>
<comment type="caution">
    <text evidence="1">The sequence shown here is derived from an EMBL/GenBank/DDBJ whole genome shotgun (WGS) entry which is preliminary data.</text>
</comment>
<organism evidence="1 2">
    <name type="scientific">Flavobacterium anhuiense</name>
    <dbReference type="NCBI Taxonomy" id="459526"/>
    <lineage>
        <taxon>Bacteria</taxon>
        <taxon>Pseudomonadati</taxon>
        <taxon>Bacteroidota</taxon>
        <taxon>Flavobacteriia</taxon>
        <taxon>Flavobacteriales</taxon>
        <taxon>Flavobacteriaceae</taxon>
        <taxon>Flavobacterium</taxon>
    </lineage>
</organism>
<dbReference type="RefSeq" id="WP_129748423.1">
    <property type="nucleotide sequence ID" value="NZ_JUIV01000017.1"/>
</dbReference>
<gene>
    <name evidence="1" type="ORF">NU08_3668</name>
</gene>
<proteinExistence type="predicted"/>
<dbReference type="OrthoDB" id="661807at2"/>
<dbReference type="Pfam" id="PF13644">
    <property type="entry name" value="DKNYY"/>
    <property type="match status" value="1"/>
</dbReference>
<sequence length="274" mass="31598">MKGSKLAELYDANNENALYWTDGKVVYFREDKIKNADIGSFEQFPGCWAKDKNYCYSGGSKLKDGDSLTFEILNYAFAKDKNSVWTLEGRILEADAKTFEVCDTGKKSLGITFILTENNRKQGKESFVPYGFAKDANNVFYYDFQGKTKVVKKAIPSSFKSLNDGDFGYDENSVFYGKNILSKANPKTWKKLHDKYFYSIDQNRVYYFNRLIKDADAESFEIVFVSSIFETPTQYAKDKNHFYLNDTICSSEEFEKYVAETIARNKEAESKIKR</sequence>
<evidence type="ECO:0000313" key="2">
    <source>
        <dbReference type="Proteomes" id="UP000290433"/>
    </source>
</evidence>
<protein>
    <submittedName>
        <fullName evidence="1">Putative membrane protein</fullName>
    </submittedName>
</protein>
<evidence type="ECO:0000313" key="1">
    <source>
        <dbReference type="EMBL" id="RYJ37315.1"/>
    </source>
</evidence>
<dbReference type="AlphaFoldDB" id="A0A444VUJ6"/>
<dbReference type="Proteomes" id="UP000290433">
    <property type="component" value="Unassembled WGS sequence"/>
</dbReference>
<name>A0A444VUJ6_9FLAO</name>